<feature type="domain" description="RNase H type-1" evidence="1">
    <location>
        <begin position="1"/>
        <end position="58"/>
    </location>
</feature>
<dbReference type="PANTHER" id="PTHR47074">
    <property type="entry name" value="BNAC02G40300D PROTEIN"/>
    <property type="match status" value="1"/>
</dbReference>
<dbReference type="CDD" id="cd06222">
    <property type="entry name" value="RNase_H_like"/>
    <property type="match status" value="1"/>
</dbReference>
<keyword evidence="3" id="KW-1185">Reference proteome</keyword>
<proteinExistence type="predicted"/>
<reference evidence="2" key="1">
    <citation type="journal article" date="2018" name="DNA Res.">
        <title>Multiple hybrid de novo genome assembly of finger millet, an orphan allotetraploid crop.</title>
        <authorList>
            <person name="Hatakeyama M."/>
            <person name="Aluri S."/>
            <person name="Balachadran M.T."/>
            <person name="Sivarajan S.R."/>
            <person name="Patrignani A."/>
            <person name="Gruter S."/>
            <person name="Poveda L."/>
            <person name="Shimizu-Inatsugi R."/>
            <person name="Baeten J."/>
            <person name="Francoijs K.J."/>
            <person name="Nataraja K.N."/>
            <person name="Reddy Y.A.N."/>
            <person name="Phadnis S."/>
            <person name="Ravikumar R.L."/>
            <person name="Schlapbach R."/>
            <person name="Sreeman S.M."/>
            <person name="Shimizu K.K."/>
        </authorList>
    </citation>
    <scope>NUCLEOTIDE SEQUENCE</scope>
</reference>
<dbReference type="InterPro" id="IPR036397">
    <property type="entry name" value="RNaseH_sf"/>
</dbReference>
<dbReference type="Gene3D" id="3.30.420.10">
    <property type="entry name" value="Ribonuclease H-like superfamily/Ribonuclease H"/>
    <property type="match status" value="1"/>
</dbReference>
<evidence type="ECO:0000259" key="1">
    <source>
        <dbReference type="Pfam" id="PF13456"/>
    </source>
</evidence>
<gene>
    <name evidence="2" type="primary">gb13298</name>
    <name evidence="2" type="ORF">PR202_gb13298</name>
</gene>
<name>A0AAV5EPX1_ELECO</name>
<evidence type="ECO:0000313" key="2">
    <source>
        <dbReference type="EMBL" id="GJN25469.1"/>
    </source>
</evidence>
<dbReference type="EMBL" id="BQKI01000078">
    <property type="protein sequence ID" value="GJN25469.1"/>
    <property type="molecule type" value="Genomic_DNA"/>
</dbReference>
<dbReference type="PANTHER" id="PTHR47074:SF73">
    <property type="entry name" value="OS04G0448401 PROTEIN"/>
    <property type="match status" value="1"/>
</dbReference>
<evidence type="ECO:0000313" key="3">
    <source>
        <dbReference type="Proteomes" id="UP001054889"/>
    </source>
</evidence>
<protein>
    <recommendedName>
        <fullName evidence="1">RNase H type-1 domain-containing protein</fullName>
    </recommendedName>
</protein>
<reference evidence="2" key="2">
    <citation type="submission" date="2021-12" db="EMBL/GenBank/DDBJ databases">
        <title>Resequencing data analysis of finger millet.</title>
        <authorList>
            <person name="Hatakeyama M."/>
            <person name="Aluri S."/>
            <person name="Balachadran M.T."/>
            <person name="Sivarajan S.R."/>
            <person name="Poveda L."/>
            <person name="Shimizu-Inatsugi R."/>
            <person name="Schlapbach R."/>
            <person name="Sreeman S.M."/>
            <person name="Shimizu K.K."/>
        </authorList>
    </citation>
    <scope>NUCLEOTIDE SEQUENCE</scope>
</reference>
<comment type="caution">
    <text evidence="2">The sequence shown here is derived from an EMBL/GenBank/DDBJ whole genome shotgun (WGS) entry which is preliminary data.</text>
</comment>
<dbReference type="InterPro" id="IPR044730">
    <property type="entry name" value="RNase_H-like_dom_plant"/>
</dbReference>
<dbReference type="GO" id="GO:0004523">
    <property type="term" value="F:RNA-DNA hybrid ribonuclease activity"/>
    <property type="evidence" value="ECO:0007669"/>
    <property type="project" value="InterPro"/>
</dbReference>
<accession>A0AAV5EPX1</accession>
<dbReference type="GO" id="GO:0003676">
    <property type="term" value="F:nucleic acid binding"/>
    <property type="evidence" value="ECO:0007669"/>
    <property type="project" value="InterPro"/>
</dbReference>
<sequence length="59" mass="6620">MVIRDSQGTALLTSWRVLFDSSSAEEVEAMACREGLELAVEWENKKSIVESDCLSVITW</sequence>
<dbReference type="Pfam" id="PF13456">
    <property type="entry name" value="RVT_3"/>
    <property type="match status" value="1"/>
</dbReference>
<dbReference type="InterPro" id="IPR002156">
    <property type="entry name" value="RNaseH_domain"/>
</dbReference>
<organism evidence="2 3">
    <name type="scientific">Eleusine coracana subsp. coracana</name>
    <dbReference type="NCBI Taxonomy" id="191504"/>
    <lineage>
        <taxon>Eukaryota</taxon>
        <taxon>Viridiplantae</taxon>
        <taxon>Streptophyta</taxon>
        <taxon>Embryophyta</taxon>
        <taxon>Tracheophyta</taxon>
        <taxon>Spermatophyta</taxon>
        <taxon>Magnoliopsida</taxon>
        <taxon>Liliopsida</taxon>
        <taxon>Poales</taxon>
        <taxon>Poaceae</taxon>
        <taxon>PACMAD clade</taxon>
        <taxon>Chloridoideae</taxon>
        <taxon>Cynodonteae</taxon>
        <taxon>Eleusininae</taxon>
        <taxon>Eleusine</taxon>
    </lineage>
</organism>
<dbReference type="InterPro" id="IPR052929">
    <property type="entry name" value="RNase_H-like_EbsB-rel"/>
</dbReference>
<dbReference type="AlphaFoldDB" id="A0AAV5EPX1"/>
<dbReference type="Proteomes" id="UP001054889">
    <property type="component" value="Unassembled WGS sequence"/>
</dbReference>